<evidence type="ECO:0000313" key="1">
    <source>
        <dbReference type="EMBL" id="MFD0921068.1"/>
    </source>
</evidence>
<evidence type="ECO:0000313" key="2">
    <source>
        <dbReference type="Proteomes" id="UP001597018"/>
    </source>
</evidence>
<dbReference type="RefSeq" id="WP_263249108.1">
    <property type="nucleotide sequence ID" value="NZ_BAABLT010000048.1"/>
</dbReference>
<dbReference type="Pfam" id="PF20062">
    <property type="entry name" value="DUF6461"/>
    <property type="match status" value="1"/>
</dbReference>
<organism evidence="1 2">
    <name type="scientific">Saccharopolyspora rosea</name>
    <dbReference type="NCBI Taxonomy" id="524884"/>
    <lineage>
        <taxon>Bacteria</taxon>
        <taxon>Bacillati</taxon>
        <taxon>Actinomycetota</taxon>
        <taxon>Actinomycetes</taxon>
        <taxon>Pseudonocardiales</taxon>
        <taxon>Pseudonocardiaceae</taxon>
        <taxon>Saccharopolyspora</taxon>
    </lineage>
</organism>
<sequence length="336" mass="37208">MGSDCVEVESAAWIRRSTIQEAACLTFVRDVDVDRVARAFGAVTEQARLLDIDEFCEEAFARQERYPMIAVRPLGDRLLVVEDGGRQGRRPEVLRRVSADTTVVSAFWDIDRLTRFSYAADGVVRTSFEAVLPEYREGAEPDALEDDRAGLPWCDSDPVVLMLALAGRITGIPPSPGWLAGEFVTFPVAEWPDDLVAVPDPLDNVVGYPPELAPAVRAGDRRSWRRAAVAVARHVLSLVGCLEHPVIRRTLSSMTLGRRVDEGKLSEMVREWSWRSLMHRPCSKVRDQFRAVQVLRQATHADPLTAVLAALAEARHVRGVEQGDLAHVARAALSGR</sequence>
<dbReference type="InterPro" id="IPR045592">
    <property type="entry name" value="DUF6461"/>
</dbReference>
<proteinExistence type="predicted"/>
<name>A0ABW3FT61_9PSEU</name>
<comment type="caution">
    <text evidence="1">The sequence shown here is derived from an EMBL/GenBank/DDBJ whole genome shotgun (WGS) entry which is preliminary data.</text>
</comment>
<dbReference type="EMBL" id="JBHTIW010000010">
    <property type="protein sequence ID" value="MFD0921068.1"/>
    <property type="molecule type" value="Genomic_DNA"/>
</dbReference>
<dbReference type="Proteomes" id="UP001597018">
    <property type="component" value="Unassembled WGS sequence"/>
</dbReference>
<accession>A0ABW3FT61</accession>
<reference evidence="2" key="1">
    <citation type="journal article" date="2019" name="Int. J. Syst. Evol. Microbiol.">
        <title>The Global Catalogue of Microorganisms (GCM) 10K type strain sequencing project: providing services to taxonomists for standard genome sequencing and annotation.</title>
        <authorList>
            <consortium name="The Broad Institute Genomics Platform"/>
            <consortium name="The Broad Institute Genome Sequencing Center for Infectious Disease"/>
            <person name="Wu L."/>
            <person name="Ma J."/>
        </authorList>
    </citation>
    <scope>NUCLEOTIDE SEQUENCE [LARGE SCALE GENOMIC DNA]</scope>
    <source>
        <strain evidence="2">CCUG 56401</strain>
    </source>
</reference>
<protein>
    <submittedName>
        <fullName evidence="1">DUF6461 domain-containing protein</fullName>
    </submittedName>
</protein>
<keyword evidence="2" id="KW-1185">Reference proteome</keyword>
<gene>
    <name evidence="1" type="ORF">ACFQ16_15085</name>
</gene>